<dbReference type="InterPro" id="IPR047057">
    <property type="entry name" value="MerR_fam"/>
</dbReference>
<comment type="caution">
    <text evidence="6">The sequence shown here is derived from an EMBL/GenBank/DDBJ whole genome shotgun (WGS) entry which is preliminary data.</text>
</comment>
<feature type="domain" description="HTH merR-type" evidence="5">
    <location>
        <begin position="1"/>
        <end position="71"/>
    </location>
</feature>
<dbReference type="Proteomes" id="UP001596540">
    <property type="component" value="Unassembled WGS sequence"/>
</dbReference>
<dbReference type="PANTHER" id="PTHR30204:SF69">
    <property type="entry name" value="MERR-FAMILY TRANSCRIPTIONAL REGULATOR"/>
    <property type="match status" value="1"/>
</dbReference>
<dbReference type="SMART" id="SM00422">
    <property type="entry name" value="HTH_MERR"/>
    <property type="match status" value="1"/>
</dbReference>
<dbReference type="SUPFAM" id="SSF46955">
    <property type="entry name" value="Putative DNA-binding domain"/>
    <property type="match status" value="1"/>
</dbReference>
<dbReference type="InterPro" id="IPR000551">
    <property type="entry name" value="MerR-type_HTH_dom"/>
</dbReference>
<keyword evidence="1" id="KW-0678">Repressor</keyword>
<dbReference type="PROSITE" id="PS50937">
    <property type="entry name" value="HTH_MERR_2"/>
    <property type="match status" value="1"/>
</dbReference>
<evidence type="ECO:0000256" key="2">
    <source>
        <dbReference type="ARBA" id="ARBA00023015"/>
    </source>
</evidence>
<proteinExistence type="predicted"/>
<sequence>MLSISDFSEMCLLSPQTLRFYHSEGLLVPAEVDEQTGYRSYTFDQVEQAALITALRGAGMSVKLVRRALDEPDTASALLHQHVSEVQRQRQAQDEAISDACELLRARPEPRLRHAPEMTVVSRLVPGSLVGQEPYDWDAADAVLTAAVRELVAAVRSSGATVSGTPWWAWAMETPEQKRKGLTAGGPDLLVNVPVADAAALPGDLEVRTFEARDELSIFIPGRTSMAKFATAISRLAEHPLGGAFIDVGRMRHVLHDDGVETAMAVRRLDEADESDGTDEVE</sequence>
<gene>
    <name evidence="6" type="ORF">ACFQRF_09990</name>
</gene>
<name>A0ABW2KFW6_9ACTN</name>
<evidence type="ECO:0000256" key="1">
    <source>
        <dbReference type="ARBA" id="ARBA00022491"/>
    </source>
</evidence>
<evidence type="ECO:0000259" key="5">
    <source>
        <dbReference type="PROSITE" id="PS50937"/>
    </source>
</evidence>
<evidence type="ECO:0000256" key="4">
    <source>
        <dbReference type="ARBA" id="ARBA00023163"/>
    </source>
</evidence>
<evidence type="ECO:0000256" key="3">
    <source>
        <dbReference type="ARBA" id="ARBA00023125"/>
    </source>
</evidence>
<accession>A0ABW2KFW6</accession>
<keyword evidence="3" id="KW-0238">DNA-binding</keyword>
<dbReference type="Gene3D" id="1.10.1660.10">
    <property type="match status" value="1"/>
</dbReference>
<dbReference type="Pfam" id="PF13411">
    <property type="entry name" value="MerR_1"/>
    <property type="match status" value="1"/>
</dbReference>
<dbReference type="InterPro" id="IPR009061">
    <property type="entry name" value="DNA-bd_dom_put_sf"/>
</dbReference>
<keyword evidence="7" id="KW-1185">Reference proteome</keyword>
<evidence type="ECO:0000313" key="6">
    <source>
        <dbReference type="EMBL" id="MFC7328069.1"/>
    </source>
</evidence>
<dbReference type="PANTHER" id="PTHR30204">
    <property type="entry name" value="REDOX-CYCLING DRUG-SENSING TRANSCRIPTIONAL ACTIVATOR SOXR"/>
    <property type="match status" value="1"/>
</dbReference>
<keyword evidence="2" id="KW-0805">Transcription regulation</keyword>
<dbReference type="RefSeq" id="WP_379870699.1">
    <property type="nucleotide sequence ID" value="NZ_JBHTBH010000004.1"/>
</dbReference>
<reference evidence="7" key="1">
    <citation type="journal article" date="2019" name="Int. J. Syst. Evol. Microbiol.">
        <title>The Global Catalogue of Microorganisms (GCM) 10K type strain sequencing project: providing services to taxonomists for standard genome sequencing and annotation.</title>
        <authorList>
            <consortium name="The Broad Institute Genomics Platform"/>
            <consortium name="The Broad Institute Genome Sequencing Center for Infectious Disease"/>
            <person name="Wu L."/>
            <person name="Ma J."/>
        </authorList>
    </citation>
    <scope>NUCLEOTIDE SEQUENCE [LARGE SCALE GENOMIC DNA]</scope>
    <source>
        <strain evidence="7">CGMCC 4.7382</strain>
    </source>
</reference>
<protein>
    <submittedName>
        <fullName evidence="6">MerR family transcriptional regulator</fullName>
    </submittedName>
</protein>
<dbReference type="EMBL" id="JBHTBH010000004">
    <property type="protein sequence ID" value="MFC7328069.1"/>
    <property type="molecule type" value="Genomic_DNA"/>
</dbReference>
<keyword evidence="4" id="KW-0804">Transcription</keyword>
<organism evidence="6 7">
    <name type="scientific">Marinactinospora rubrisoli</name>
    <dbReference type="NCBI Taxonomy" id="2715399"/>
    <lineage>
        <taxon>Bacteria</taxon>
        <taxon>Bacillati</taxon>
        <taxon>Actinomycetota</taxon>
        <taxon>Actinomycetes</taxon>
        <taxon>Streptosporangiales</taxon>
        <taxon>Nocardiopsidaceae</taxon>
        <taxon>Marinactinospora</taxon>
    </lineage>
</organism>
<evidence type="ECO:0000313" key="7">
    <source>
        <dbReference type="Proteomes" id="UP001596540"/>
    </source>
</evidence>